<dbReference type="EMBL" id="CYKH01001622">
    <property type="protein sequence ID" value="CUG88189.1"/>
    <property type="molecule type" value="Genomic_DNA"/>
</dbReference>
<dbReference type="Proteomes" id="UP000051952">
    <property type="component" value="Unassembled WGS sequence"/>
</dbReference>
<sequence>MSFGCFSPRNTHFFLKKKKHTKRFSIRPNNALYCARICRAVLECWCLCSGARALMKAIDVADDILVIIDGFCEVSDVMYFLLAEDCHGAAMTTETIRVLRRNYYRFFLKLCTRKSSLFSKNGNFFVLSHRLMASGVVFDQR</sequence>
<dbReference type="AlphaFoldDB" id="A0A0S4JGS1"/>
<keyword evidence="2" id="KW-1185">Reference proteome</keyword>
<accession>A0A0S4JGS1</accession>
<protein>
    <submittedName>
        <fullName evidence="1">Uncharacterized protein</fullName>
    </submittedName>
</protein>
<dbReference type="VEuPathDB" id="TriTrypDB:BSAL_14085"/>
<name>A0A0S4JGS1_BODSA</name>
<reference evidence="2" key="1">
    <citation type="submission" date="2015-09" db="EMBL/GenBank/DDBJ databases">
        <authorList>
            <consortium name="Pathogen Informatics"/>
        </authorList>
    </citation>
    <scope>NUCLEOTIDE SEQUENCE [LARGE SCALE GENOMIC DNA]</scope>
    <source>
        <strain evidence="2">Lake Konstanz</strain>
    </source>
</reference>
<evidence type="ECO:0000313" key="1">
    <source>
        <dbReference type="EMBL" id="CUG88189.1"/>
    </source>
</evidence>
<gene>
    <name evidence="1" type="ORF">BSAL_14085</name>
</gene>
<proteinExistence type="predicted"/>
<organism evidence="1 2">
    <name type="scientific">Bodo saltans</name>
    <name type="common">Flagellated protozoan</name>
    <dbReference type="NCBI Taxonomy" id="75058"/>
    <lineage>
        <taxon>Eukaryota</taxon>
        <taxon>Discoba</taxon>
        <taxon>Euglenozoa</taxon>
        <taxon>Kinetoplastea</taxon>
        <taxon>Metakinetoplastina</taxon>
        <taxon>Eubodonida</taxon>
        <taxon>Bodonidae</taxon>
        <taxon>Bodo</taxon>
    </lineage>
</organism>
<evidence type="ECO:0000313" key="2">
    <source>
        <dbReference type="Proteomes" id="UP000051952"/>
    </source>
</evidence>